<dbReference type="PANTHER" id="PTHR43777">
    <property type="entry name" value="MOLYBDENUM COFACTOR CYTIDYLYLTRANSFERASE"/>
    <property type="match status" value="1"/>
</dbReference>
<evidence type="ECO:0000313" key="3">
    <source>
        <dbReference type="EMBL" id="MQR02209.1"/>
    </source>
</evidence>
<reference evidence="3 4" key="1">
    <citation type="submission" date="2019-10" db="EMBL/GenBank/DDBJ databases">
        <title>Glaciimonas soli sp. nov., a psychrophilic bacterium isolated from the forest soil of a high elevation mountain in Taiwan.</title>
        <authorList>
            <person name="Wang L.-T."/>
            <person name="Shieh W.Y."/>
        </authorList>
    </citation>
    <scope>NUCLEOTIDE SEQUENCE [LARGE SCALE GENOMIC DNA]</scope>
    <source>
        <strain evidence="3 4">GS1</strain>
    </source>
</reference>
<evidence type="ECO:0000259" key="2">
    <source>
        <dbReference type="Pfam" id="PF12804"/>
    </source>
</evidence>
<dbReference type="InterPro" id="IPR029044">
    <property type="entry name" value="Nucleotide-diphossugar_trans"/>
</dbReference>
<dbReference type="GO" id="GO:0016779">
    <property type="term" value="F:nucleotidyltransferase activity"/>
    <property type="evidence" value="ECO:0007669"/>
    <property type="project" value="UniProtKB-ARBA"/>
</dbReference>
<organism evidence="3 4">
    <name type="scientific">Glaciimonas soli</name>
    <dbReference type="NCBI Taxonomy" id="2590999"/>
    <lineage>
        <taxon>Bacteria</taxon>
        <taxon>Pseudomonadati</taxon>
        <taxon>Pseudomonadota</taxon>
        <taxon>Betaproteobacteria</taxon>
        <taxon>Burkholderiales</taxon>
        <taxon>Oxalobacteraceae</taxon>
        <taxon>Glaciimonas</taxon>
    </lineage>
</organism>
<dbReference type="AlphaFoldDB" id="A0A843YR21"/>
<dbReference type="Pfam" id="PF12804">
    <property type="entry name" value="NTP_transf_3"/>
    <property type="match status" value="1"/>
</dbReference>
<proteinExistence type="predicted"/>
<sequence length="192" mass="20348">MNRSHQIVGILLSAGRGRRFDASGTQNKLLQILPDGVSVLAKSAAILSSALPVCVVAREVVPEFISECVACEIVQCIAADQGMAASLVCGLQHAATAAGWVIALADMPFVKETTVQSLITALQQGADIAVPTYNGRRGNPVGFSRHHLARLLQLQGDQGARSLLREFPVVEVRVNDIGILLDIDTVSDLPQS</sequence>
<dbReference type="PANTHER" id="PTHR43777:SF1">
    <property type="entry name" value="MOLYBDENUM COFACTOR CYTIDYLYLTRANSFERASE"/>
    <property type="match status" value="1"/>
</dbReference>
<dbReference type="InterPro" id="IPR025877">
    <property type="entry name" value="MobA-like_NTP_Trfase"/>
</dbReference>
<keyword evidence="1" id="KW-0460">Magnesium</keyword>
<dbReference type="CDD" id="cd04182">
    <property type="entry name" value="GT_2_like_f"/>
    <property type="match status" value="1"/>
</dbReference>
<protein>
    <submittedName>
        <fullName evidence="3">NTP transferase domain-containing protein</fullName>
    </submittedName>
</protein>
<evidence type="ECO:0000313" key="4">
    <source>
        <dbReference type="Proteomes" id="UP000451565"/>
    </source>
</evidence>
<evidence type="ECO:0000256" key="1">
    <source>
        <dbReference type="ARBA" id="ARBA00022842"/>
    </source>
</evidence>
<accession>A0A843YR21</accession>
<dbReference type="Gene3D" id="3.90.550.10">
    <property type="entry name" value="Spore Coat Polysaccharide Biosynthesis Protein SpsA, Chain A"/>
    <property type="match status" value="1"/>
</dbReference>
<comment type="caution">
    <text evidence="3">The sequence shown here is derived from an EMBL/GenBank/DDBJ whole genome shotgun (WGS) entry which is preliminary data.</text>
</comment>
<dbReference type="SUPFAM" id="SSF53448">
    <property type="entry name" value="Nucleotide-diphospho-sugar transferases"/>
    <property type="match status" value="1"/>
</dbReference>
<dbReference type="Proteomes" id="UP000451565">
    <property type="component" value="Unassembled WGS sequence"/>
</dbReference>
<keyword evidence="3" id="KW-0808">Transferase</keyword>
<dbReference type="EMBL" id="WINI01000008">
    <property type="protein sequence ID" value="MQR02209.1"/>
    <property type="molecule type" value="Genomic_DNA"/>
</dbReference>
<gene>
    <name evidence="3" type="ORF">GEV47_16150</name>
</gene>
<feature type="domain" description="MobA-like NTP transferase" evidence="2">
    <location>
        <begin position="9"/>
        <end position="166"/>
    </location>
</feature>
<keyword evidence="4" id="KW-1185">Reference proteome</keyword>
<name>A0A843YR21_9BURK</name>